<dbReference type="OrthoDB" id="7869508at2"/>
<name>A0A318SYM2_9RHOB</name>
<feature type="transmembrane region" description="Helical" evidence="1">
    <location>
        <begin position="38"/>
        <end position="55"/>
    </location>
</feature>
<reference evidence="2 3" key="1">
    <citation type="submission" date="2018-06" db="EMBL/GenBank/DDBJ databases">
        <title>Genomic Encyclopedia of Type Strains, Phase III (KMG-III): the genomes of soil and plant-associated and newly described type strains.</title>
        <authorList>
            <person name="Whitman W."/>
        </authorList>
    </citation>
    <scope>NUCLEOTIDE SEQUENCE [LARGE SCALE GENOMIC DNA]</scope>
    <source>
        <strain evidence="2 3">CECT 9025</strain>
    </source>
</reference>
<proteinExistence type="predicted"/>
<evidence type="ECO:0000313" key="3">
    <source>
        <dbReference type="Proteomes" id="UP000248311"/>
    </source>
</evidence>
<organism evidence="2 3">
    <name type="scientific">Pseudoroseicyclus aestuarii</name>
    <dbReference type="NCBI Taxonomy" id="1795041"/>
    <lineage>
        <taxon>Bacteria</taxon>
        <taxon>Pseudomonadati</taxon>
        <taxon>Pseudomonadota</taxon>
        <taxon>Alphaproteobacteria</taxon>
        <taxon>Rhodobacterales</taxon>
        <taxon>Paracoccaceae</taxon>
        <taxon>Pseudoroseicyclus</taxon>
    </lineage>
</organism>
<gene>
    <name evidence="2" type="ORF">DFP88_101176</name>
</gene>
<evidence type="ECO:0000313" key="2">
    <source>
        <dbReference type="EMBL" id="PYE85509.1"/>
    </source>
</evidence>
<dbReference type="NCBIfam" id="NF033773">
    <property type="entry name" value="tellur_TrgA"/>
    <property type="match status" value="1"/>
</dbReference>
<keyword evidence="1" id="KW-0472">Membrane</keyword>
<dbReference type="AlphaFoldDB" id="A0A318SYM2"/>
<evidence type="ECO:0008006" key="4">
    <source>
        <dbReference type="Google" id="ProtNLM"/>
    </source>
</evidence>
<keyword evidence="3" id="KW-1185">Reference proteome</keyword>
<keyword evidence="1" id="KW-1133">Transmembrane helix</keyword>
<sequence>MPTAARLVAALMLGALGWEIAGWISPVLPASVRMAPQAAPWIGGGLGLVVGWRLGRHPARGLLAWAGQGLTLVAVLVFWMLLTCATLLMGALSLRGRYDTPLEALEAAVRLMGEMAGPLLAPRALGLLLAWALLTGLVTGLARRWWR</sequence>
<dbReference type="Proteomes" id="UP000248311">
    <property type="component" value="Unassembled WGS sequence"/>
</dbReference>
<accession>A0A318SYM2</accession>
<evidence type="ECO:0000256" key="1">
    <source>
        <dbReference type="SAM" id="Phobius"/>
    </source>
</evidence>
<protein>
    <recommendedName>
        <fullName evidence="4">TrgA family protein</fullName>
    </recommendedName>
</protein>
<comment type="caution">
    <text evidence="2">The sequence shown here is derived from an EMBL/GenBank/DDBJ whole genome shotgun (WGS) entry which is preliminary data.</text>
</comment>
<keyword evidence="1" id="KW-0812">Transmembrane</keyword>
<dbReference type="RefSeq" id="WP_110812561.1">
    <property type="nucleotide sequence ID" value="NZ_QJTE01000001.1"/>
</dbReference>
<dbReference type="EMBL" id="QJTE01000001">
    <property type="protein sequence ID" value="PYE85509.1"/>
    <property type="molecule type" value="Genomic_DNA"/>
</dbReference>
<feature type="transmembrane region" description="Helical" evidence="1">
    <location>
        <begin position="120"/>
        <end position="142"/>
    </location>
</feature>
<dbReference type="InterPro" id="IPR047784">
    <property type="entry name" value="TrgA"/>
</dbReference>
<feature type="transmembrane region" description="Helical" evidence="1">
    <location>
        <begin position="62"/>
        <end position="92"/>
    </location>
</feature>